<organism evidence="2 3">
    <name type="scientific">Dimorphilus gyrociliatus</name>
    <dbReference type="NCBI Taxonomy" id="2664684"/>
    <lineage>
        <taxon>Eukaryota</taxon>
        <taxon>Metazoa</taxon>
        <taxon>Spiralia</taxon>
        <taxon>Lophotrochozoa</taxon>
        <taxon>Annelida</taxon>
        <taxon>Polychaeta</taxon>
        <taxon>Polychaeta incertae sedis</taxon>
        <taxon>Dinophilidae</taxon>
        <taxon>Dimorphilus</taxon>
    </lineage>
</organism>
<evidence type="ECO:0000313" key="3">
    <source>
        <dbReference type="Proteomes" id="UP000549394"/>
    </source>
</evidence>
<evidence type="ECO:0000313" key="2">
    <source>
        <dbReference type="EMBL" id="CAD5122149.1"/>
    </source>
</evidence>
<protein>
    <submittedName>
        <fullName evidence="2">DgyrCDS10597</fullName>
    </submittedName>
</protein>
<dbReference type="Pfam" id="PF00619">
    <property type="entry name" value="CARD"/>
    <property type="match status" value="1"/>
</dbReference>
<proteinExistence type="predicted"/>
<gene>
    <name evidence="2" type="ORF">DGYR_LOCUS9997</name>
</gene>
<dbReference type="InterPro" id="IPR011029">
    <property type="entry name" value="DEATH-like_dom_sf"/>
</dbReference>
<dbReference type="CDD" id="cd01671">
    <property type="entry name" value="CARD"/>
    <property type="match status" value="1"/>
</dbReference>
<dbReference type="InterPro" id="IPR001315">
    <property type="entry name" value="CARD"/>
</dbReference>
<evidence type="ECO:0000259" key="1">
    <source>
        <dbReference type="PROSITE" id="PS50209"/>
    </source>
</evidence>
<reference evidence="2 3" key="1">
    <citation type="submission" date="2020-08" db="EMBL/GenBank/DDBJ databases">
        <authorList>
            <person name="Hejnol A."/>
        </authorList>
    </citation>
    <scope>NUCLEOTIDE SEQUENCE [LARGE SCALE GENOMIC DNA]</scope>
</reference>
<sequence>MNFIDVNHPNTAQEIYKIILKNNYSNVCERLEFSGRSVLNLLLAKEIITLGQKEEIENKPSRLGKANELLSFLMRNSNHFPAFVECLRTDKQGTLAQELVDSFPKARTEYAASQAQIQNDLHQLGL</sequence>
<dbReference type="PROSITE" id="PS50209">
    <property type="entry name" value="CARD"/>
    <property type="match status" value="1"/>
</dbReference>
<dbReference type="AlphaFoldDB" id="A0A7I8W1T1"/>
<accession>A0A7I8W1T1</accession>
<keyword evidence="3" id="KW-1185">Reference proteome</keyword>
<dbReference type="EMBL" id="CAJFCJ010000016">
    <property type="protein sequence ID" value="CAD5122149.1"/>
    <property type="molecule type" value="Genomic_DNA"/>
</dbReference>
<comment type="caution">
    <text evidence="2">The sequence shown here is derived from an EMBL/GenBank/DDBJ whole genome shotgun (WGS) entry which is preliminary data.</text>
</comment>
<feature type="domain" description="CARD" evidence="1">
    <location>
        <begin position="12"/>
        <end position="102"/>
    </location>
</feature>
<name>A0A7I8W1T1_9ANNE</name>
<dbReference type="GO" id="GO:0042981">
    <property type="term" value="P:regulation of apoptotic process"/>
    <property type="evidence" value="ECO:0007669"/>
    <property type="project" value="InterPro"/>
</dbReference>
<dbReference type="Gene3D" id="1.10.533.10">
    <property type="entry name" value="Death Domain, Fas"/>
    <property type="match status" value="1"/>
</dbReference>
<dbReference type="SUPFAM" id="SSF47986">
    <property type="entry name" value="DEATH domain"/>
    <property type="match status" value="1"/>
</dbReference>
<dbReference type="Proteomes" id="UP000549394">
    <property type="component" value="Unassembled WGS sequence"/>
</dbReference>